<dbReference type="PROSITE" id="PS50109">
    <property type="entry name" value="HIS_KIN"/>
    <property type="match status" value="1"/>
</dbReference>
<gene>
    <name evidence="8" type="ORF">C882_2005</name>
</gene>
<evidence type="ECO:0000256" key="3">
    <source>
        <dbReference type="ARBA" id="ARBA00022553"/>
    </source>
</evidence>
<name>K9HEH3_9PROT</name>
<evidence type="ECO:0000313" key="8">
    <source>
        <dbReference type="EMBL" id="EKV27076.1"/>
    </source>
</evidence>
<dbReference type="InterPro" id="IPR036097">
    <property type="entry name" value="HisK_dim/P_sf"/>
</dbReference>
<organism evidence="8 9">
    <name type="scientific">Caenispirillum salinarum AK4</name>
    <dbReference type="NCBI Taxonomy" id="1238182"/>
    <lineage>
        <taxon>Bacteria</taxon>
        <taxon>Pseudomonadati</taxon>
        <taxon>Pseudomonadota</taxon>
        <taxon>Alphaproteobacteria</taxon>
        <taxon>Rhodospirillales</taxon>
        <taxon>Novispirillaceae</taxon>
        <taxon>Caenispirillum</taxon>
    </lineage>
</organism>
<dbReference type="Pfam" id="PF00512">
    <property type="entry name" value="HisKA"/>
    <property type="match status" value="1"/>
</dbReference>
<keyword evidence="6" id="KW-0902">Two-component regulatory system</keyword>
<dbReference type="CDD" id="cd00082">
    <property type="entry name" value="HisKA"/>
    <property type="match status" value="1"/>
</dbReference>
<dbReference type="Proteomes" id="UP000009881">
    <property type="component" value="Unassembled WGS sequence"/>
</dbReference>
<dbReference type="InterPro" id="IPR003594">
    <property type="entry name" value="HATPase_dom"/>
</dbReference>
<dbReference type="Gene3D" id="1.10.287.130">
    <property type="match status" value="1"/>
</dbReference>
<keyword evidence="3" id="KW-0597">Phosphoprotein</keyword>
<comment type="catalytic activity">
    <reaction evidence="1">
        <text>ATP + protein L-histidine = ADP + protein N-phospho-L-histidine.</text>
        <dbReference type="EC" id="2.7.13.3"/>
    </reaction>
</comment>
<sequence>MTLAFAPALMTALVAALGAAGALLALTLLQRHHRARSDARASALAERVAALEGALAAAPDGHFIWFHRDGPEEAAGGCSRRLAVLLGLFRGTDTPWSDVAGGFGGGETARLEDAVGTLRTHGEGFEIELEHRDSGRRILAVGIRAVRDDGGPLADVVWMRDVTEGAAAVEGLTAETAALSAERDRLGAALDGLDCPVWLRDENLSLVYANRAYMLAVDAADRDAVTAEQRELASTTTARRLRALAAAARAAGTLRQEAVPIVVRGNRRLMEVSEGPINLPGRTPHDQPRRFTAGVAYDVTSREDLAKRLAREDAAHAEVLERLSTAIAIFDNDARLRFFNASFSELWALDPEWLSQGPGYGEVLEILRENRQLPEVADYPAFKEGELARFRHQLSATEDLLHLPDGSTLRRVIAPHPMGGLLCTFEDVTDRLALERSYNTLIAVHRETLDHLREAVAVFGDDGRLRLSNPTFLAMWDLQPTDVGSRPHVVQLAERLDDLCASEHEAQSLHAFLAPPAPGERSARRARLIKADDTVLEAVSVPLPDGGVLATFADVTDSARVERALRERAEALTTADRLKSRFLANVSYELRTPLTTVSGFAEILADGYYGPLNPRQQEYARSVAETAQSLVTLIDDISDLASIEAGELSLELDAFDVHAALASVLALTRESMKRKEVTLNFDCPPDTGWMVADEKRVKQVLYHLLSNAVKFTPQGGSVILAAQRDGADIVFTVADTGVGIAQEDQRVIFDTFARGGGAPGHGMGLSLVRSFVELHGGSVELVSVPDEGTTVICRIPSGTGTESRQLAG</sequence>
<dbReference type="Gene3D" id="3.30.565.10">
    <property type="entry name" value="Histidine kinase-like ATPase, C-terminal domain"/>
    <property type="match status" value="1"/>
</dbReference>
<keyword evidence="9" id="KW-1185">Reference proteome</keyword>
<keyword evidence="5" id="KW-0418">Kinase</keyword>
<dbReference type="SUPFAM" id="SSF47384">
    <property type="entry name" value="Homodimeric domain of signal transducing histidine kinase"/>
    <property type="match status" value="1"/>
</dbReference>
<accession>K9HEH3</accession>
<dbReference type="AlphaFoldDB" id="K9HEH3"/>
<dbReference type="eggNOG" id="COG2205">
    <property type="taxonomic scope" value="Bacteria"/>
</dbReference>
<reference evidence="8 9" key="1">
    <citation type="journal article" date="2013" name="Genome Announc.">
        <title>Draft Genome Sequence of an Alphaproteobacterium, Caenispirillum salinarum AK4(T), Isolated from a Solar Saltern.</title>
        <authorList>
            <person name="Khatri I."/>
            <person name="Singh A."/>
            <person name="Korpole S."/>
            <person name="Pinnaka A.K."/>
            <person name="Subramanian S."/>
        </authorList>
    </citation>
    <scope>NUCLEOTIDE SEQUENCE [LARGE SCALE GENOMIC DNA]</scope>
    <source>
        <strain evidence="8 9">AK4</strain>
    </source>
</reference>
<dbReference type="PATRIC" id="fig|1238182.3.peg.3959"/>
<dbReference type="InterPro" id="IPR004358">
    <property type="entry name" value="Sig_transdc_His_kin-like_C"/>
</dbReference>
<dbReference type="SUPFAM" id="SSF55785">
    <property type="entry name" value="PYP-like sensor domain (PAS domain)"/>
    <property type="match status" value="3"/>
</dbReference>
<dbReference type="PANTHER" id="PTHR43711:SF26">
    <property type="entry name" value="SENSOR HISTIDINE KINASE RCSC"/>
    <property type="match status" value="1"/>
</dbReference>
<feature type="domain" description="Histidine kinase" evidence="7">
    <location>
        <begin position="585"/>
        <end position="799"/>
    </location>
</feature>
<dbReference type="InterPro" id="IPR003661">
    <property type="entry name" value="HisK_dim/P_dom"/>
</dbReference>
<dbReference type="PRINTS" id="PR00344">
    <property type="entry name" value="BCTRLSENSOR"/>
</dbReference>
<dbReference type="SMART" id="SM00388">
    <property type="entry name" value="HisKA"/>
    <property type="match status" value="1"/>
</dbReference>
<protein>
    <recommendedName>
        <fullName evidence="2">histidine kinase</fullName>
        <ecNumber evidence="2">2.7.13.3</ecNumber>
    </recommendedName>
</protein>
<dbReference type="InterPro" id="IPR005467">
    <property type="entry name" value="His_kinase_dom"/>
</dbReference>
<dbReference type="Gene3D" id="3.30.450.20">
    <property type="entry name" value="PAS domain"/>
    <property type="match status" value="2"/>
</dbReference>
<dbReference type="OrthoDB" id="9797304at2"/>
<dbReference type="SMART" id="SM00387">
    <property type="entry name" value="HATPase_c"/>
    <property type="match status" value="1"/>
</dbReference>
<dbReference type="PANTHER" id="PTHR43711">
    <property type="entry name" value="TWO-COMPONENT HISTIDINE KINASE"/>
    <property type="match status" value="1"/>
</dbReference>
<evidence type="ECO:0000313" key="9">
    <source>
        <dbReference type="Proteomes" id="UP000009881"/>
    </source>
</evidence>
<dbReference type="GO" id="GO:0000155">
    <property type="term" value="F:phosphorelay sensor kinase activity"/>
    <property type="evidence" value="ECO:0007669"/>
    <property type="project" value="InterPro"/>
</dbReference>
<keyword evidence="4" id="KW-0808">Transferase</keyword>
<evidence type="ECO:0000256" key="1">
    <source>
        <dbReference type="ARBA" id="ARBA00000085"/>
    </source>
</evidence>
<evidence type="ECO:0000256" key="6">
    <source>
        <dbReference type="ARBA" id="ARBA00023012"/>
    </source>
</evidence>
<comment type="caution">
    <text evidence="8">The sequence shown here is derived from an EMBL/GenBank/DDBJ whole genome shotgun (WGS) entry which is preliminary data.</text>
</comment>
<evidence type="ECO:0000256" key="5">
    <source>
        <dbReference type="ARBA" id="ARBA00022777"/>
    </source>
</evidence>
<dbReference type="RefSeq" id="WP_009542401.1">
    <property type="nucleotide sequence ID" value="NZ_ANHY01000021.1"/>
</dbReference>
<dbReference type="InterPro" id="IPR050736">
    <property type="entry name" value="Sensor_HK_Regulatory"/>
</dbReference>
<dbReference type="EC" id="2.7.13.3" evidence="2"/>
<dbReference type="InterPro" id="IPR036890">
    <property type="entry name" value="HATPase_C_sf"/>
</dbReference>
<evidence type="ECO:0000259" key="7">
    <source>
        <dbReference type="PROSITE" id="PS50109"/>
    </source>
</evidence>
<dbReference type="Pfam" id="PF02518">
    <property type="entry name" value="HATPase_c"/>
    <property type="match status" value="1"/>
</dbReference>
<dbReference type="Pfam" id="PF12860">
    <property type="entry name" value="PAS_7"/>
    <property type="match status" value="2"/>
</dbReference>
<dbReference type="STRING" id="1238182.C882_2005"/>
<proteinExistence type="predicted"/>
<dbReference type="InterPro" id="IPR035965">
    <property type="entry name" value="PAS-like_dom_sf"/>
</dbReference>
<evidence type="ECO:0000256" key="2">
    <source>
        <dbReference type="ARBA" id="ARBA00012438"/>
    </source>
</evidence>
<evidence type="ECO:0000256" key="4">
    <source>
        <dbReference type="ARBA" id="ARBA00022679"/>
    </source>
</evidence>
<dbReference type="SUPFAM" id="SSF55874">
    <property type="entry name" value="ATPase domain of HSP90 chaperone/DNA topoisomerase II/histidine kinase"/>
    <property type="match status" value="1"/>
</dbReference>
<dbReference type="EMBL" id="ANHY01000021">
    <property type="protein sequence ID" value="EKV27076.1"/>
    <property type="molecule type" value="Genomic_DNA"/>
</dbReference>
<dbReference type="FunFam" id="3.30.565.10:FF:000006">
    <property type="entry name" value="Sensor histidine kinase WalK"/>
    <property type="match status" value="1"/>
</dbReference>